<keyword evidence="10" id="KW-1185">Reference proteome</keyword>
<feature type="domain" description="Enoyl reductase (ER)" evidence="8">
    <location>
        <begin position="16"/>
        <end position="337"/>
    </location>
</feature>
<dbReference type="SMART" id="SM00829">
    <property type="entry name" value="PKS_ER"/>
    <property type="match status" value="1"/>
</dbReference>
<dbReference type="InterPro" id="IPR002328">
    <property type="entry name" value="ADH_Zn_CS"/>
</dbReference>
<evidence type="ECO:0000256" key="7">
    <source>
        <dbReference type="RuleBase" id="RU361277"/>
    </source>
</evidence>
<dbReference type="AlphaFoldDB" id="A0AAN6ZBA6"/>
<keyword evidence="4 7" id="KW-0862">Zinc</keyword>
<dbReference type="Gene3D" id="3.90.180.10">
    <property type="entry name" value="Medium-chain alcohol dehydrogenases, catalytic domain"/>
    <property type="match status" value="1"/>
</dbReference>
<dbReference type="Pfam" id="PF00107">
    <property type="entry name" value="ADH_zinc_N"/>
    <property type="match status" value="1"/>
</dbReference>
<keyword evidence="6" id="KW-0520">NAD</keyword>
<dbReference type="GO" id="GO:0005737">
    <property type="term" value="C:cytoplasm"/>
    <property type="evidence" value="ECO:0007669"/>
    <property type="project" value="TreeGrafter"/>
</dbReference>
<dbReference type="EMBL" id="MU853423">
    <property type="protein sequence ID" value="KAK4131513.1"/>
    <property type="molecule type" value="Genomic_DNA"/>
</dbReference>
<comment type="cofactor">
    <cofactor evidence="1 7">
        <name>Zn(2+)</name>
        <dbReference type="ChEBI" id="CHEBI:29105"/>
    </cofactor>
</comment>
<keyword evidence="5" id="KW-0560">Oxidoreductase</keyword>
<dbReference type="Pfam" id="PF08240">
    <property type="entry name" value="ADH_N"/>
    <property type="match status" value="1"/>
</dbReference>
<gene>
    <name evidence="9" type="ORF">BT67DRAFT_427227</name>
</gene>
<evidence type="ECO:0000313" key="10">
    <source>
        <dbReference type="Proteomes" id="UP001304895"/>
    </source>
</evidence>
<comment type="similarity">
    <text evidence="2 7">Belongs to the zinc-containing alcohol dehydrogenase family.</text>
</comment>
<proteinExistence type="inferred from homology"/>
<sequence>MSFPKTYKHAIFKEAGGALVVEETPFQLPGKNEILVKVEACGVCHSDLFVQNNAFGVGFPIAPGHELIGRVAALGEGVVGWGEGERIGAGWHGGHDGTCTACKKGLFNMCDNQAITGITKSGGYAEYVLIRAESGVKVPADVDAAKYAPLLCAGVTVFNSIRRMGISPGETVAVEGLGGLGHLGIQYANKFGYRVVAISRGTEKEEFARQLGAHDYIDTTKADAGEALAALGGAALIVTTNPNSEKMAGLTKGLGPVGKLLILSVPDAAVPFNVASMVKRGLSIHVWPTGHAADMEETIAFSQLQEVDCLVEKFPLEKVNEAYDAMLNGTVRFRAVITME</sequence>
<dbReference type="PROSITE" id="PS00059">
    <property type="entry name" value="ADH_ZINC"/>
    <property type="match status" value="1"/>
</dbReference>
<accession>A0AAN6ZBA6</accession>
<evidence type="ECO:0000256" key="1">
    <source>
        <dbReference type="ARBA" id="ARBA00001947"/>
    </source>
</evidence>
<comment type="caution">
    <text evidence="9">The sequence shown here is derived from an EMBL/GenBank/DDBJ whole genome shotgun (WGS) entry which is preliminary data.</text>
</comment>
<evidence type="ECO:0000256" key="4">
    <source>
        <dbReference type="ARBA" id="ARBA00022833"/>
    </source>
</evidence>
<evidence type="ECO:0000313" key="9">
    <source>
        <dbReference type="EMBL" id="KAK4131513.1"/>
    </source>
</evidence>
<organism evidence="9 10">
    <name type="scientific">Trichocladium antarcticum</name>
    <dbReference type="NCBI Taxonomy" id="1450529"/>
    <lineage>
        <taxon>Eukaryota</taxon>
        <taxon>Fungi</taxon>
        <taxon>Dikarya</taxon>
        <taxon>Ascomycota</taxon>
        <taxon>Pezizomycotina</taxon>
        <taxon>Sordariomycetes</taxon>
        <taxon>Sordariomycetidae</taxon>
        <taxon>Sordariales</taxon>
        <taxon>Chaetomiaceae</taxon>
        <taxon>Trichocladium</taxon>
    </lineage>
</organism>
<reference evidence="9" key="1">
    <citation type="journal article" date="2023" name="Mol. Phylogenet. Evol.">
        <title>Genome-scale phylogeny and comparative genomics of the fungal order Sordariales.</title>
        <authorList>
            <person name="Hensen N."/>
            <person name="Bonometti L."/>
            <person name="Westerberg I."/>
            <person name="Brannstrom I.O."/>
            <person name="Guillou S."/>
            <person name="Cros-Aarteil S."/>
            <person name="Calhoun S."/>
            <person name="Haridas S."/>
            <person name="Kuo A."/>
            <person name="Mondo S."/>
            <person name="Pangilinan J."/>
            <person name="Riley R."/>
            <person name="LaButti K."/>
            <person name="Andreopoulos B."/>
            <person name="Lipzen A."/>
            <person name="Chen C."/>
            <person name="Yan M."/>
            <person name="Daum C."/>
            <person name="Ng V."/>
            <person name="Clum A."/>
            <person name="Steindorff A."/>
            <person name="Ohm R.A."/>
            <person name="Martin F."/>
            <person name="Silar P."/>
            <person name="Natvig D.O."/>
            <person name="Lalanne C."/>
            <person name="Gautier V."/>
            <person name="Ament-Velasquez S.L."/>
            <person name="Kruys A."/>
            <person name="Hutchinson M.I."/>
            <person name="Powell A.J."/>
            <person name="Barry K."/>
            <person name="Miller A.N."/>
            <person name="Grigoriev I.V."/>
            <person name="Debuchy R."/>
            <person name="Gladieux P."/>
            <person name="Hiltunen Thoren M."/>
            <person name="Johannesson H."/>
        </authorList>
    </citation>
    <scope>NUCLEOTIDE SEQUENCE</scope>
    <source>
        <strain evidence="9">CBS 123565</strain>
    </source>
</reference>
<evidence type="ECO:0000256" key="3">
    <source>
        <dbReference type="ARBA" id="ARBA00022723"/>
    </source>
</evidence>
<dbReference type="InterPro" id="IPR036291">
    <property type="entry name" value="NAD(P)-bd_dom_sf"/>
</dbReference>
<evidence type="ECO:0000259" key="8">
    <source>
        <dbReference type="SMART" id="SM00829"/>
    </source>
</evidence>
<protein>
    <submittedName>
        <fullName evidence="9">GroES-like protein</fullName>
    </submittedName>
</protein>
<dbReference type="SUPFAM" id="SSF50129">
    <property type="entry name" value="GroES-like"/>
    <property type="match status" value="1"/>
</dbReference>
<dbReference type="SUPFAM" id="SSF51735">
    <property type="entry name" value="NAD(P)-binding Rossmann-fold domains"/>
    <property type="match status" value="1"/>
</dbReference>
<dbReference type="FunFam" id="3.40.50.720:FF:000039">
    <property type="entry name" value="Alcohol dehydrogenase AdhP"/>
    <property type="match status" value="1"/>
</dbReference>
<name>A0AAN6ZBA6_9PEZI</name>
<dbReference type="Gene3D" id="3.40.50.720">
    <property type="entry name" value="NAD(P)-binding Rossmann-like Domain"/>
    <property type="match status" value="1"/>
</dbReference>
<dbReference type="InterPro" id="IPR020843">
    <property type="entry name" value="ER"/>
</dbReference>
<evidence type="ECO:0000256" key="5">
    <source>
        <dbReference type="ARBA" id="ARBA00023002"/>
    </source>
</evidence>
<dbReference type="InterPro" id="IPR013149">
    <property type="entry name" value="ADH-like_C"/>
</dbReference>
<dbReference type="PANTHER" id="PTHR42940">
    <property type="entry name" value="ALCOHOL DEHYDROGENASE 1-RELATED"/>
    <property type="match status" value="1"/>
</dbReference>
<keyword evidence="3 7" id="KW-0479">Metal-binding</keyword>
<evidence type="ECO:0000256" key="2">
    <source>
        <dbReference type="ARBA" id="ARBA00008072"/>
    </source>
</evidence>
<dbReference type="InterPro" id="IPR013154">
    <property type="entry name" value="ADH-like_N"/>
</dbReference>
<dbReference type="Proteomes" id="UP001304895">
    <property type="component" value="Unassembled WGS sequence"/>
</dbReference>
<evidence type="ECO:0000256" key="6">
    <source>
        <dbReference type="ARBA" id="ARBA00023027"/>
    </source>
</evidence>
<dbReference type="GO" id="GO:0008270">
    <property type="term" value="F:zinc ion binding"/>
    <property type="evidence" value="ECO:0007669"/>
    <property type="project" value="InterPro"/>
</dbReference>
<dbReference type="PANTHER" id="PTHR42940:SF7">
    <property type="entry name" value="ALCOHOL DEHYDROGENASE-LIKE N-TERMINAL DOMAIN-CONTAINING PROTEIN"/>
    <property type="match status" value="1"/>
</dbReference>
<reference evidence="9" key="2">
    <citation type="submission" date="2023-05" db="EMBL/GenBank/DDBJ databases">
        <authorList>
            <consortium name="Lawrence Berkeley National Laboratory"/>
            <person name="Steindorff A."/>
            <person name="Hensen N."/>
            <person name="Bonometti L."/>
            <person name="Westerberg I."/>
            <person name="Brannstrom I.O."/>
            <person name="Guillou S."/>
            <person name="Cros-Aarteil S."/>
            <person name="Calhoun S."/>
            <person name="Haridas S."/>
            <person name="Kuo A."/>
            <person name="Mondo S."/>
            <person name="Pangilinan J."/>
            <person name="Riley R."/>
            <person name="Labutti K."/>
            <person name="Andreopoulos B."/>
            <person name="Lipzen A."/>
            <person name="Chen C."/>
            <person name="Yanf M."/>
            <person name="Daum C."/>
            <person name="Ng V."/>
            <person name="Clum A."/>
            <person name="Ohm R."/>
            <person name="Martin F."/>
            <person name="Silar P."/>
            <person name="Natvig D."/>
            <person name="Lalanne C."/>
            <person name="Gautier V."/>
            <person name="Ament-Velasquez S.L."/>
            <person name="Kruys A."/>
            <person name="Hutchinson M.I."/>
            <person name="Powell A.J."/>
            <person name="Barry K."/>
            <person name="Miller A.N."/>
            <person name="Grigoriev I.V."/>
            <person name="Debuchy R."/>
            <person name="Gladieux P."/>
            <person name="Thoren M.H."/>
            <person name="Johannesson H."/>
        </authorList>
    </citation>
    <scope>NUCLEOTIDE SEQUENCE</scope>
    <source>
        <strain evidence="9">CBS 123565</strain>
    </source>
</reference>
<dbReference type="GO" id="GO:0004022">
    <property type="term" value="F:alcohol dehydrogenase (NAD+) activity"/>
    <property type="evidence" value="ECO:0007669"/>
    <property type="project" value="TreeGrafter"/>
</dbReference>
<dbReference type="InterPro" id="IPR011032">
    <property type="entry name" value="GroES-like_sf"/>
</dbReference>